<evidence type="ECO:0000313" key="2">
    <source>
        <dbReference type="EMBL" id="AIE98801.1"/>
    </source>
</evidence>
<dbReference type="EMBL" id="KF900545">
    <property type="protein sequence ID" value="AIE98801.1"/>
    <property type="molecule type" value="Genomic_DNA"/>
</dbReference>
<feature type="region of interest" description="Disordered" evidence="1">
    <location>
        <begin position="18"/>
        <end position="48"/>
    </location>
</feature>
<protein>
    <submittedName>
        <fullName evidence="2">Uncharacterized protein</fullName>
    </submittedName>
</protein>
<sequence>MRRSHRWHRTWSHTRRRSASRWSHRGHRSRSSSGRSHRRHRARSHTRWRPTHWRHRPWPASRWSHRGHRTWSSCGRSTSRWSHRRHRAGSHPRRRPTLWWCHRRHGGGWRLNRRFSWWRFWCGCIIDDQRWEGIEQWVGFRLNLRFWLRFRRRRVQRWASGCRRLQWRLDRSRCFERRSSGSQCLEGRSRGFGWRQGRSDRRRLRSRLWFRWGCECGQSDCFRCCCFRCFRFLHLPSLSILCLLDLRLCSGCLHCRFLLSFGYLGILCVANTDQFGHLDLEGVLD</sequence>
<evidence type="ECO:0000256" key="1">
    <source>
        <dbReference type="SAM" id="MobiDB-lite"/>
    </source>
</evidence>
<dbReference type="AlphaFoldDB" id="A0A075GA38"/>
<name>A0A075GA38_9EURY</name>
<accession>A0A075GA38</accession>
<reference evidence="2" key="1">
    <citation type="journal article" date="2014" name="Genome Biol. Evol.">
        <title>Pangenome evidence for extensive interdomain horizontal transfer affecting lineage core and shell genes in uncultured planktonic thaumarchaeota and euryarchaeota.</title>
        <authorList>
            <person name="Deschamps P."/>
            <person name="Zivanovic Y."/>
            <person name="Moreira D."/>
            <person name="Rodriguez-Valera F."/>
            <person name="Lopez-Garcia P."/>
        </authorList>
    </citation>
    <scope>NUCLEOTIDE SEQUENCE</scope>
</reference>
<organism evidence="2">
    <name type="scientific">uncultured marine group II/III euryarchaeote KM3_100_D04</name>
    <dbReference type="NCBI Taxonomy" id="1457841"/>
    <lineage>
        <taxon>Archaea</taxon>
        <taxon>Methanobacteriati</taxon>
        <taxon>Methanobacteriota</taxon>
        <taxon>environmental samples</taxon>
    </lineage>
</organism>
<proteinExistence type="predicted"/>